<dbReference type="EMBL" id="JAOTEM010000002">
    <property type="protein sequence ID" value="MCU7617589.1"/>
    <property type="molecule type" value="Genomic_DNA"/>
</dbReference>
<dbReference type="InterPro" id="IPR034660">
    <property type="entry name" value="DinB/YfiT-like"/>
</dbReference>
<gene>
    <name evidence="2" type="ORF">NZ698_10310</name>
</gene>
<keyword evidence="3" id="KW-1185">Reference proteome</keyword>
<accession>A0ABT2W5W2</accession>
<organism evidence="2 3">
    <name type="scientific">Chryseobacterium edaphi</name>
    <dbReference type="NCBI Taxonomy" id="2976532"/>
    <lineage>
        <taxon>Bacteria</taxon>
        <taxon>Pseudomonadati</taxon>
        <taxon>Bacteroidota</taxon>
        <taxon>Flavobacteriia</taxon>
        <taxon>Flavobacteriales</taxon>
        <taxon>Weeksellaceae</taxon>
        <taxon>Chryseobacterium group</taxon>
        <taxon>Chryseobacterium</taxon>
    </lineage>
</organism>
<sequence>MITESLKSLYTRDLNKLKIEIESYQNEEALWKIDKDILNSGGNLCLHLVGNLKHFFGTILGNSGYVRNREEEFSLKNIPKSELIQQVEETLNVVISILDQLAEEDLAKEYPIEPLGYKMTTEYFLIHLFGHLSYHLGQINYHRRLLDIL</sequence>
<dbReference type="SUPFAM" id="SSF109854">
    <property type="entry name" value="DinB/YfiT-like putative metalloenzymes"/>
    <property type="match status" value="1"/>
</dbReference>
<feature type="coiled-coil region" evidence="1">
    <location>
        <begin position="7"/>
        <end position="34"/>
    </location>
</feature>
<reference evidence="3" key="1">
    <citation type="submission" date="2023-07" db="EMBL/GenBank/DDBJ databases">
        <title>Chryseobacterium sp. strain PBS4-4 Genome sequencing and assembly.</title>
        <authorList>
            <person name="Jung Y."/>
        </authorList>
    </citation>
    <scope>NUCLEOTIDE SEQUENCE [LARGE SCALE GENOMIC DNA]</scope>
    <source>
        <strain evidence="3">PBS4-4</strain>
    </source>
</reference>
<dbReference type="Pfam" id="PF07609">
    <property type="entry name" value="DUF1572"/>
    <property type="match status" value="1"/>
</dbReference>
<dbReference type="RefSeq" id="WP_263003027.1">
    <property type="nucleotide sequence ID" value="NZ_JAOTEM010000002.1"/>
</dbReference>
<dbReference type="Gene3D" id="1.20.120.450">
    <property type="entry name" value="dinb family like domain"/>
    <property type="match status" value="1"/>
</dbReference>
<protein>
    <submittedName>
        <fullName evidence="2">DUF1572 domain-containing protein</fullName>
    </submittedName>
</protein>
<evidence type="ECO:0000313" key="3">
    <source>
        <dbReference type="Proteomes" id="UP001208649"/>
    </source>
</evidence>
<dbReference type="Proteomes" id="UP001208649">
    <property type="component" value="Unassembled WGS sequence"/>
</dbReference>
<keyword evidence="1" id="KW-0175">Coiled coil</keyword>
<dbReference type="InterPro" id="IPR011466">
    <property type="entry name" value="DUF1572"/>
</dbReference>
<evidence type="ECO:0000313" key="2">
    <source>
        <dbReference type="EMBL" id="MCU7617589.1"/>
    </source>
</evidence>
<proteinExistence type="predicted"/>
<comment type="caution">
    <text evidence="2">The sequence shown here is derived from an EMBL/GenBank/DDBJ whole genome shotgun (WGS) entry which is preliminary data.</text>
</comment>
<evidence type="ECO:0000256" key="1">
    <source>
        <dbReference type="SAM" id="Coils"/>
    </source>
</evidence>
<name>A0ABT2W5W2_9FLAO</name>